<accession>A0A1E3HSH3</accession>
<dbReference type="PANTHER" id="PTHR46014">
    <property type="entry name" value="TETRATRICOPEPTIDE REPEAT PROTEIN 1"/>
    <property type="match status" value="1"/>
</dbReference>
<dbReference type="STRING" id="1295533.A0A1E3HSH3"/>
<dbReference type="PANTHER" id="PTHR46014:SF1">
    <property type="entry name" value="TETRATRICOPEPTIDE REPEAT PROTEIN 1"/>
    <property type="match status" value="1"/>
</dbReference>
<keyword evidence="2" id="KW-1185">Reference proteome</keyword>
<sequence length="605" mass="69975">MADRFTSPRPLSSEEMWAGYEAPVPEYLKSRFDDFSTPSQYPAQRLTYDLFPYSQTAEKHGLRLFKVSIREQVWNLVEMGPEMESFAKTQLENQRRLPPDITGLGELLDFDGMRQDANRIFREGDYMTAVWNYVSNWSMFLPWHVDALPRTHPLRPKLGEAEASLFNNMSACLLKISEAAKKYERNDFGNFYMDAAFKTSWVALDMREFAKVRTVYGSAKRSLSLIRRLFAVTPSPNVTAANIDAMCAYYAVQAKVLENVNKDIMFKDLSPEKKIPWPSFDDYWAMGPFCWGTTHGLVHVNKDPVLEAKRERNQPRTLTEEELWAIWTEDVPVPTEPLEYRQPADDYPEFRFCYDNMPIGRIYETRHICRAKREVYEVIFRACRDDVSREAYNHVMRSQRERSVTSHPWGARLNAAVAKKEEGTDLYRAKNIRAALSTYIDAWAELLPHHYSSRLTFEWVNSGAGSLEAKLWSNISAACIQLSKSVNSDFRRSTLTLLAFMSAYFSWHLREYTSVNPVKNSCTRLLATVSDASIMLTTLQPKIDTLKTLWQQQVDVLQGADDELFMALERQKRVPNAMGEREWAEVGPQTWMGEIEKLKGKRLFV</sequence>
<name>A0A1E3HSH3_9TREE</name>
<proteinExistence type="predicted"/>
<organism evidence="1 2">
    <name type="scientific">Cryptococcus amylolentus CBS 6039</name>
    <dbReference type="NCBI Taxonomy" id="1295533"/>
    <lineage>
        <taxon>Eukaryota</taxon>
        <taxon>Fungi</taxon>
        <taxon>Dikarya</taxon>
        <taxon>Basidiomycota</taxon>
        <taxon>Agaricomycotina</taxon>
        <taxon>Tremellomycetes</taxon>
        <taxon>Tremellales</taxon>
        <taxon>Cryptococcaceae</taxon>
        <taxon>Cryptococcus</taxon>
    </lineage>
</organism>
<evidence type="ECO:0000313" key="1">
    <source>
        <dbReference type="EMBL" id="ODN79308.1"/>
    </source>
</evidence>
<evidence type="ECO:0000313" key="2">
    <source>
        <dbReference type="Proteomes" id="UP000094065"/>
    </source>
</evidence>
<dbReference type="OrthoDB" id="2585061at2759"/>
<dbReference type="AlphaFoldDB" id="A0A1E3HSH3"/>
<reference evidence="1 2" key="1">
    <citation type="submission" date="2016-06" db="EMBL/GenBank/DDBJ databases">
        <title>Evolution of pathogenesis and genome organization in the Tremellales.</title>
        <authorList>
            <person name="Cuomo C."/>
            <person name="Litvintseva A."/>
            <person name="Heitman J."/>
            <person name="Chen Y."/>
            <person name="Sun S."/>
            <person name="Springer D."/>
            <person name="Dromer F."/>
            <person name="Young S."/>
            <person name="Zeng Q."/>
            <person name="Chapman S."/>
            <person name="Gujja S."/>
            <person name="Saif S."/>
            <person name="Birren B."/>
        </authorList>
    </citation>
    <scope>NUCLEOTIDE SEQUENCE [LARGE SCALE GENOMIC DNA]</scope>
    <source>
        <strain evidence="1 2">CBS 6039</strain>
    </source>
</reference>
<comment type="caution">
    <text evidence="1">The sequence shown here is derived from an EMBL/GenBank/DDBJ whole genome shotgun (WGS) entry which is preliminary data.</text>
</comment>
<dbReference type="EMBL" id="AWGJ01000005">
    <property type="protein sequence ID" value="ODN79308.1"/>
    <property type="molecule type" value="Genomic_DNA"/>
</dbReference>
<dbReference type="Proteomes" id="UP000094065">
    <property type="component" value="Unassembled WGS sequence"/>
</dbReference>
<dbReference type="InterPro" id="IPR052769">
    <property type="entry name" value="TPR_domain_protein"/>
</dbReference>
<protein>
    <submittedName>
        <fullName evidence="1">Uncharacterized protein</fullName>
    </submittedName>
</protein>
<gene>
    <name evidence="1" type="ORF">L202_03319</name>
</gene>
<dbReference type="RefSeq" id="XP_018994155.1">
    <property type="nucleotide sequence ID" value="XM_019137129.1"/>
</dbReference>
<dbReference type="GeneID" id="30154628"/>